<evidence type="ECO:0000256" key="12">
    <source>
        <dbReference type="ARBA" id="ARBA00023235"/>
    </source>
</evidence>
<evidence type="ECO:0000256" key="11">
    <source>
        <dbReference type="ARBA" id="ARBA00023136"/>
    </source>
</evidence>
<feature type="domain" description="SF4 helicase" evidence="17">
    <location>
        <begin position="527"/>
        <end position="779"/>
    </location>
</feature>
<dbReference type="EMBL" id="JAODUO010000264">
    <property type="protein sequence ID" value="KAK2184472.1"/>
    <property type="molecule type" value="Genomic_DNA"/>
</dbReference>
<dbReference type="AlphaFoldDB" id="A0AAD9UCI7"/>
<dbReference type="GO" id="GO:0043139">
    <property type="term" value="F:5'-3' DNA helicase activity"/>
    <property type="evidence" value="ECO:0007669"/>
    <property type="project" value="UniProtKB-EC"/>
</dbReference>
<dbReference type="CDD" id="cd01122">
    <property type="entry name" value="Twinkle_C"/>
    <property type="match status" value="1"/>
</dbReference>
<reference evidence="18" key="1">
    <citation type="journal article" date="2023" name="Mol. Biol. Evol.">
        <title>Third-Generation Sequencing Reveals the Adaptive Role of the Epigenome in Three Deep-Sea Polychaetes.</title>
        <authorList>
            <person name="Perez M."/>
            <person name="Aroh O."/>
            <person name="Sun Y."/>
            <person name="Lan Y."/>
            <person name="Juniper S.K."/>
            <person name="Young C.R."/>
            <person name="Angers B."/>
            <person name="Qian P.Y."/>
        </authorList>
    </citation>
    <scope>NUCLEOTIDE SEQUENCE</scope>
    <source>
        <strain evidence="18">R07B-5</strain>
    </source>
</reference>
<dbReference type="InterPro" id="IPR027417">
    <property type="entry name" value="P-loop_NTPase"/>
</dbReference>
<proteinExistence type="predicted"/>
<evidence type="ECO:0000256" key="10">
    <source>
        <dbReference type="ARBA" id="ARBA00023128"/>
    </source>
</evidence>
<keyword evidence="11" id="KW-0472">Membrane</keyword>
<dbReference type="GO" id="GO:0005524">
    <property type="term" value="F:ATP binding"/>
    <property type="evidence" value="ECO:0007669"/>
    <property type="project" value="UniProtKB-KW"/>
</dbReference>
<keyword evidence="8" id="KW-0809">Transit peptide</keyword>
<dbReference type="GO" id="GO:0042645">
    <property type="term" value="C:mitochondrial nucleoid"/>
    <property type="evidence" value="ECO:0007669"/>
    <property type="project" value="UniProtKB-SubCell"/>
</dbReference>
<dbReference type="PANTHER" id="PTHR12873:SF0">
    <property type="entry name" value="TWINKLE MTDNA HELICASE"/>
    <property type="match status" value="1"/>
</dbReference>
<evidence type="ECO:0000259" key="17">
    <source>
        <dbReference type="PROSITE" id="PS51199"/>
    </source>
</evidence>
<dbReference type="SUPFAM" id="SSF52540">
    <property type="entry name" value="P-loop containing nucleoside triphosphate hydrolases"/>
    <property type="match status" value="1"/>
</dbReference>
<dbReference type="GO" id="GO:0005743">
    <property type="term" value="C:mitochondrial inner membrane"/>
    <property type="evidence" value="ECO:0007669"/>
    <property type="project" value="UniProtKB-SubCell"/>
</dbReference>
<keyword evidence="9" id="KW-0446">Lipid-binding</keyword>
<dbReference type="InterPro" id="IPR027032">
    <property type="entry name" value="Twinkle-like"/>
</dbReference>
<evidence type="ECO:0000256" key="5">
    <source>
        <dbReference type="ARBA" id="ARBA00022801"/>
    </source>
</evidence>
<dbReference type="InterPro" id="IPR007694">
    <property type="entry name" value="DNA_helicase_DnaB-like_C"/>
</dbReference>
<dbReference type="GO" id="GO:0008289">
    <property type="term" value="F:lipid binding"/>
    <property type="evidence" value="ECO:0007669"/>
    <property type="project" value="UniProtKB-KW"/>
</dbReference>
<keyword evidence="4" id="KW-0999">Mitochondrion inner membrane</keyword>
<keyword evidence="12" id="KW-0413">Isomerase</keyword>
<keyword evidence="13" id="KW-1135">Mitochondrion nucleoid</keyword>
<keyword evidence="5" id="KW-0378">Hydrolase</keyword>
<dbReference type="Pfam" id="PF13481">
    <property type="entry name" value="AAA_25"/>
    <property type="match status" value="1"/>
</dbReference>
<keyword evidence="10" id="KW-0496">Mitochondrion</keyword>
<name>A0AAD9UCI7_RIDPI</name>
<evidence type="ECO:0000256" key="6">
    <source>
        <dbReference type="ARBA" id="ARBA00022806"/>
    </source>
</evidence>
<protein>
    <recommendedName>
        <fullName evidence="14">DNA 5'-3' helicase</fullName>
        <ecNumber evidence="14">5.6.2.3</ecNumber>
    </recommendedName>
    <alternativeName>
        <fullName evidence="16">Twinkle protein, mitochondrial</fullName>
    </alternativeName>
</protein>
<keyword evidence="7" id="KW-0067">ATP-binding</keyword>
<comment type="catalytic activity">
    <reaction evidence="15">
        <text>ATP + H2O = ADP + phosphate + H(+)</text>
        <dbReference type="Rhea" id="RHEA:13065"/>
        <dbReference type="ChEBI" id="CHEBI:15377"/>
        <dbReference type="ChEBI" id="CHEBI:15378"/>
        <dbReference type="ChEBI" id="CHEBI:30616"/>
        <dbReference type="ChEBI" id="CHEBI:43474"/>
        <dbReference type="ChEBI" id="CHEBI:456216"/>
        <dbReference type="EC" id="5.6.2.3"/>
    </reaction>
</comment>
<dbReference type="InterPro" id="IPR034154">
    <property type="entry name" value="TOPRIM_DnaG/twinkle"/>
</dbReference>
<evidence type="ECO:0000256" key="3">
    <source>
        <dbReference type="ARBA" id="ARBA00022741"/>
    </source>
</evidence>
<organism evidence="18 19">
    <name type="scientific">Ridgeia piscesae</name>
    <name type="common">Tubeworm</name>
    <dbReference type="NCBI Taxonomy" id="27915"/>
    <lineage>
        <taxon>Eukaryota</taxon>
        <taxon>Metazoa</taxon>
        <taxon>Spiralia</taxon>
        <taxon>Lophotrochozoa</taxon>
        <taxon>Annelida</taxon>
        <taxon>Polychaeta</taxon>
        <taxon>Sedentaria</taxon>
        <taxon>Canalipalpata</taxon>
        <taxon>Sabellida</taxon>
        <taxon>Siboglinidae</taxon>
        <taxon>Ridgeia</taxon>
    </lineage>
</organism>
<dbReference type="Gene3D" id="3.40.1360.10">
    <property type="match status" value="1"/>
</dbReference>
<dbReference type="Gene3D" id="3.40.50.300">
    <property type="entry name" value="P-loop containing nucleotide triphosphate hydrolases"/>
    <property type="match status" value="1"/>
</dbReference>
<comment type="subcellular location">
    <subcellularLocation>
        <location evidence="2">Mitochondrion inner membrane</location>
        <topology evidence="2">Peripheral membrane protein</topology>
    </subcellularLocation>
    <subcellularLocation>
        <location evidence="1">Mitochondrion matrix</location>
        <location evidence="1">Mitochondrion nucleoid</location>
    </subcellularLocation>
</comment>
<gene>
    <name evidence="18" type="ORF">NP493_265g01014</name>
</gene>
<dbReference type="CDD" id="cd01029">
    <property type="entry name" value="TOPRIM_primases"/>
    <property type="match status" value="1"/>
</dbReference>
<dbReference type="GO" id="GO:0003697">
    <property type="term" value="F:single-stranded DNA binding"/>
    <property type="evidence" value="ECO:0007669"/>
    <property type="project" value="InterPro"/>
</dbReference>
<evidence type="ECO:0000256" key="13">
    <source>
        <dbReference type="ARBA" id="ARBA00023271"/>
    </source>
</evidence>
<comment type="caution">
    <text evidence="18">The sequence shown here is derived from an EMBL/GenBank/DDBJ whole genome shotgun (WGS) entry which is preliminary data.</text>
</comment>
<dbReference type="GO" id="GO:0006264">
    <property type="term" value="P:mitochondrial DNA replication"/>
    <property type="evidence" value="ECO:0007669"/>
    <property type="project" value="TreeGrafter"/>
</dbReference>
<evidence type="ECO:0000313" key="18">
    <source>
        <dbReference type="EMBL" id="KAK2184472.1"/>
    </source>
</evidence>
<dbReference type="PANTHER" id="PTHR12873">
    <property type="entry name" value="T7-LIKE MITOCHONDRIAL DNA HELICASE"/>
    <property type="match status" value="1"/>
</dbReference>
<evidence type="ECO:0000256" key="4">
    <source>
        <dbReference type="ARBA" id="ARBA00022792"/>
    </source>
</evidence>
<keyword evidence="3" id="KW-0547">Nucleotide-binding</keyword>
<dbReference type="EC" id="5.6.2.3" evidence="14"/>
<dbReference type="PROSITE" id="PS51199">
    <property type="entry name" value="SF4_HELICASE"/>
    <property type="match status" value="1"/>
</dbReference>
<evidence type="ECO:0000256" key="2">
    <source>
        <dbReference type="ARBA" id="ARBA00004637"/>
    </source>
</evidence>
<evidence type="ECO:0000256" key="8">
    <source>
        <dbReference type="ARBA" id="ARBA00022946"/>
    </source>
</evidence>
<accession>A0AAD9UCI7</accession>
<evidence type="ECO:0000256" key="14">
    <source>
        <dbReference type="ARBA" id="ARBA00044969"/>
    </source>
</evidence>
<evidence type="ECO:0000256" key="1">
    <source>
        <dbReference type="ARBA" id="ARBA00004436"/>
    </source>
</evidence>
<dbReference type="GO" id="GO:0016787">
    <property type="term" value="F:hydrolase activity"/>
    <property type="evidence" value="ECO:0007669"/>
    <property type="project" value="UniProtKB-KW"/>
</dbReference>
<dbReference type="FunFam" id="3.40.50.300:FF:000845">
    <property type="entry name" value="Mitochondrial helicase twinkle"/>
    <property type="match status" value="1"/>
</dbReference>
<evidence type="ECO:0000256" key="15">
    <source>
        <dbReference type="ARBA" id="ARBA00048954"/>
    </source>
</evidence>
<keyword evidence="19" id="KW-1185">Reference proteome</keyword>
<evidence type="ECO:0000313" key="19">
    <source>
        <dbReference type="Proteomes" id="UP001209878"/>
    </source>
</evidence>
<sequence length="788" mass="88785">MLPWLHPQRLLSSSMRTRKYIYNTCALTQSGSCQDQSATAVNNLEVSQCSKPSPCSPTRVPFSIVSHKMQSRFEDSTSNPSICSMCCENRKAAYQRLHKKHRLASLSVHIVDHNMFHESHLTKHDKETDKCSKSILHNRYGHRNGTTIHGHAAMVYGALATSTPRPMCSSGAQVRWSSSRAGNVIPLEQSKPVQTGEIKKFLTDNEFAYREGYTCLISTCPRHVRRKIRLSELDRLYINRTTGYFVCQSCKKSGNWQQLTENVTNLLEVISHKKRKPNQCFDGMTLDDGTVEVKKAQELWESCIPVSSLEQQNWDQLSYHLGIQGLTRESLERYQVRGTPDQDGLVLPAVSVDGTIVGVKSIILQTVKSGDTEKTRVVTRFSSRSDYHGLFGWGAVKSEDKEIVLTANEFDAIAVNQATGLRAVALPKGDSVLPQQVLPMLEDFTKVTLWLGGAVKTWETAKQFSKKLNDSRCHLIRPGADQPNALAAVKEGLDLARILKSAKLVRHKSIISFRSLRQDVYSELAMAEQIAGVKWKRYPQLNSLLKGHRRGELTVFTGPTGSGKTTFISDYSLDLCVQGVNTLWGSFEINNVRLLKTMLSQFSQLNLVKRLDAFDHWADQFEELPMYFMTFHGQENIRNVIETMSHAVYVQDIAHVVVDNLQFMMGLNTFSSTDRYIVQDKVITAFRKFATNMNCHVTLVIHPRKERETDELTVSSIFGSAKASQEADNILILQDKRLTSVRGRKYVQVAKNRFDGELGIMLLKFNKDTKSFASGSPSDGKKDTEARQ</sequence>
<keyword evidence="6" id="KW-0347">Helicase</keyword>
<dbReference type="Proteomes" id="UP001209878">
    <property type="component" value="Unassembled WGS sequence"/>
</dbReference>
<evidence type="ECO:0000256" key="7">
    <source>
        <dbReference type="ARBA" id="ARBA00022840"/>
    </source>
</evidence>
<evidence type="ECO:0000256" key="9">
    <source>
        <dbReference type="ARBA" id="ARBA00023121"/>
    </source>
</evidence>
<evidence type="ECO:0000256" key="16">
    <source>
        <dbReference type="ARBA" id="ARBA00075597"/>
    </source>
</evidence>